<keyword evidence="1" id="KW-0812">Transmembrane</keyword>
<evidence type="ECO:0000313" key="3">
    <source>
        <dbReference type="Proteomes" id="UP000594262"/>
    </source>
</evidence>
<accession>A0A7M5WVM4</accession>
<organism evidence="2 3">
    <name type="scientific">Clytia hemisphaerica</name>
    <dbReference type="NCBI Taxonomy" id="252671"/>
    <lineage>
        <taxon>Eukaryota</taxon>
        <taxon>Metazoa</taxon>
        <taxon>Cnidaria</taxon>
        <taxon>Hydrozoa</taxon>
        <taxon>Hydroidolina</taxon>
        <taxon>Leptothecata</taxon>
        <taxon>Obeliida</taxon>
        <taxon>Clytiidae</taxon>
        <taxon>Clytia</taxon>
    </lineage>
</organism>
<dbReference type="Gene3D" id="3.40.50.11340">
    <property type="match status" value="1"/>
</dbReference>
<dbReference type="Proteomes" id="UP000594262">
    <property type="component" value="Unplaced"/>
</dbReference>
<keyword evidence="1" id="KW-0472">Membrane</keyword>
<feature type="transmembrane region" description="Helical" evidence="1">
    <location>
        <begin position="109"/>
        <end position="128"/>
    </location>
</feature>
<dbReference type="OrthoDB" id="1882547at2759"/>
<name>A0A7M5WVM4_9CNID</name>
<keyword evidence="1" id="KW-1133">Transmembrane helix</keyword>
<evidence type="ECO:0000256" key="1">
    <source>
        <dbReference type="SAM" id="Phobius"/>
    </source>
</evidence>
<keyword evidence="3" id="KW-1185">Reference proteome</keyword>
<reference evidence="2" key="1">
    <citation type="submission" date="2021-01" db="UniProtKB">
        <authorList>
            <consortium name="EnsemblMetazoa"/>
        </authorList>
    </citation>
    <scope>IDENTIFICATION</scope>
</reference>
<feature type="transmembrane region" description="Helical" evidence="1">
    <location>
        <begin position="76"/>
        <end position="97"/>
    </location>
</feature>
<evidence type="ECO:0000313" key="2">
    <source>
        <dbReference type="EnsemblMetazoa" id="CLYHEMP013780.1"/>
    </source>
</evidence>
<proteinExistence type="predicted"/>
<protein>
    <submittedName>
        <fullName evidence="2">Uncharacterized protein</fullName>
    </submittedName>
</protein>
<sequence length="658" mass="77014">MTFLKEGFTIFYRAFSSLLRSKLLPIFSNHVFEKRTAAHMVIFKSECFPRRQRDSKIFYLERFNKGDRHVVPRETIHIRLMFLICSLFFSSLLMTKMATNNSTTRVKKFFELTFLALLVIVFCVLRLYNSGYSVWTFHTINRTKETNPRDLKLTNQTSKFTTTSKPDLKIPWRYHSDDDGFVFPRDENYLTSSNPHLTSFSGYLTYEPIQRSLTRQLLQFENAVIFAYFLKRILIVPPIILIKENKTIEIPVSTIIDFDLLSTMVRLVEMPTNYKELLNIRTTYEVCQDPRLGFWLDYIPSPENINSWRTLKQQLFSPLKLRFDYHNQTNYWCPGTEKYFDRWGPPLQIKALYRGVLTELYERSEDLIMFQSSTLDTSDTRFFDRKRVRTAQEILLFYIRFSSRITRYTKHLADVLGYGYIAILANGISNRNTNLNQYLVDSLRKFNTTSMTVFIVSGRVKKTAFQGLRDAGYNLVFADQFTERIKKWSLRKEISHVFSLLLCAYAAHFIGFPGTPDLYFVEHLRLQDVKIVDGLVAEKINVKWAKHTTKRKADDRKIFQKRPSLKPLVKQSNTKKEKQKISASDLASDAMKSTITSSKIQQSKIGTHHKIKQNNRHSSFFKDGKLYNIACTFCNYVTYVTGQNGCPTMKVQCSSNKL</sequence>
<dbReference type="EnsemblMetazoa" id="CLYHEMT013780.1">
    <property type="protein sequence ID" value="CLYHEMP013780.1"/>
    <property type="gene ID" value="CLYHEMG013780"/>
</dbReference>
<dbReference type="AlphaFoldDB" id="A0A7M5WVM4"/>